<evidence type="ECO:0000313" key="2">
    <source>
        <dbReference type="EMBL" id="CRK76238.1"/>
    </source>
</evidence>
<evidence type="ECO:0000313" key="3">
    <source>
        <dbReference type="Proteomes" id="UP000048949"/>
    </source>
</evidence>
<dbReference type="InterPro" id="IPR009506">
    <property type="entry name" value="YjiS-like"/>
</dbReference>
<dbReference type="Proteomes" id="UP000048949">
    <property type="component" value="Unassembled WGS sequence"/>
</dbReference>
<dbReference type="EMBL" id="CVQV01000013">
    <property type="protein sequence ID" value="CRK76238.1"/>
    <property type="molecule type" value="Genomic_DNA"/>
</dbReference>
<sequence length="63" mass="6889">MAVIETSRFAPAASTFTVAAPFIATFAKVKSWNDVRQTRKALKQLSARELEDVGLTYADVDAL</sequence>
<protein>
    <recommendedName>
        <fullName evidence="1">YjiS-like domain-containing protein</fullName>
    </recommendedName>
</protein>
<keyword evidence="3" id="KW-1185">Reference proteome</keyword>
<dbReference type="RefSeq" id="WP_048599636.1">
    <property type="nucleotide sequence ID" value="NZ_CAXIAP010000006.1"/>
</dbReference>
<gene>
    <name evidence="2" type="ORF">NIG5292_02295</name>
</gene>
<dbReference type="AlphaFoldDB" id="A0A0U1NNF2"/>
<evidence type="ECO:0000259" key="1">
    <source>
        <dbReference type="Pfam" id="PF06568"/>
    </source>
</evidence>
<reference evidence="2 3" key="1">
    <citation type="submission" date="2015-04" db="EMBL/GenBank/DDBJ databases">
        <authorList>
            <person name="Syromyatnikov M.Y."/>
            <person name="Popov V.N."/>
        </authorList>
    </citation>
    <scope>NUCLEOTIDE SEQUENCE [LARGE SCALE GENOMIC DNA]</scope>
    <source>
        <strain evidence="2 3">CECT 5292</strain>
    </source>
</reference>
<accession>A0A0U1NNF2</accession>
<feature type="domain" description="YjiS-like" evidence="1">
    <location>
        <begin position="26"/>
        <end position="60"/>
    </location>
</feature>
<dbReference type="STRING" id="282199.GCA_001049735_02294"/>
<organism evidence="2 3">
    <name type="scientific">Nereida ignava</name>
    <dbReference type="NCBI Taxonomy" id="282199"/>
    <lineage>
        <taxon>Bacteria</taxon>
        <taxon>Pseudomonadati</taxon>
        <taxon>Pseudomonadota</taxon>
        <taxon>Alphaproteobacteria</taxon>
        <taxon>Rhodobacterales</taxon>
        <taxon>Roseobacteraceae</taxon>
        <taxon>Nereida</taxon>
    </lineage>
</organism>
<dbReference type="Pfam" id="PF06568">
    <property type="entry name" value="YjiS-like"/>
    <property type="match status" value="1"/>
</dbReference>
<proteinExistence type="predicted"/>
<name>A0A0U1NNF2_9RHOB</name>
<dbReference type="OrthoDB" id="8116725at2"/>